<dbReference type="PROSITE" id="PS51689">
    <property type="entry name" value="SAM_RNA_A_N6_MT"/>
    <property type="match status" value="1"/>
</dbReference>
<evidence type="ECO:0000256" key="10">
    <source>
        <dbReference type="SAM" id="MobiDB-lite"/>
    </source>
</evidence>
<dbReference type="OrthoDB" id="74991at2759"/>
<dbReference type="NCBIfam" id="TIGR00755">
    <property type="entry name" value="ksgA"/>
    <property type="match status" value="1"/>
</dbReference>
<dbReference type="RefSeq" id="XP_016585541.1">
    <property type="nucleotide sequence ID" value="XM_016730842.1"/>
</dbReference>
<comment type="caution">
    <text evidence="8">Lacks conserved residue(s) required for the propagation of feature annotation.</text>
</comment>
<dbReference type="InterPro" id="IPR011530">
    <property type="entry name" value="rRNA_adenine_dimethylase"/>
</dbReference>
<dbReference type="EMBL" id="AXCR01000010">
    <property type="protein sequence ID" value="KJR82865.1"/>
    <property type="molecule type" value="Genomic_DNA"/>
</dbReference>
<dbReference type="InterPro" id="IPR029063">
    <property type="entry name" value="SAM-dependent_MTases_sf"/>
</dbReference>
<organism evidence="12 13">
    <name type="scientific">Sporothrix schenckii 1099-18</name>
    <dbReference type="NCBI Taxonomy" id="1397361"/>
    <lineage>
        <taxon>Eukaryota</taxon>
        <taxon>Fungi</taxon>
        <taxon>Dikarya</taxon>
        <taxon>Ascomycota</taxon>
        <taxon>Pezizomycotina</taxon>
        <taxon>Sordariomycetes</taxon>
        <taxon>Sordariomycetidae</taxon>
        <taxon>Ophiostomatales</taxon>
        <taxon>Ophiostomataceae</taxon>
        <taxon>Sporothrix</taxon>
    </lineage>
</organism>
<evidence type="ECO:0000256" key="3">
    <source>
        <dbReference type="ARBA" id="ARBA00022603"/>
    </source>
</evidence>
<dbReference type="GO" id="GO:0003723">
    <property type="term" value="F:RNA binding"/>
    <property type="evidence" value="ECO:0007669"/>
    <property type="project" value="UniProtKB-UniRule"/>
</dbReference>
<dbReference type="KEGG" id="ssck:SPSK_04029"/>
<dbReference type="Pfam" id="PF00398">
    <property type="entry name" value="RrnaAD"/>
    <property type="match status" value="1"/>
</dbReference>
<evidence type="ECO:0000256" key="5">
    <source>
        <dbReference type="ARBA" id="ARBA00022691"/>
    </source>
</evidence>
<evidence type="ECO:0000256" key="1">
    <source>
        <dbReference type="ARBA" id="ARBA00002977"/>
    </source>
</evidence>
<feature type="binding site" evidence="8">
    <location>
        <position position="43"/>
    </location>
    <ligand>
        <name>S-adenosyl-L-methionine</name>
        <dbReference type="ChEBI" id="CHEBI:59789"/>
    </ligand>
</feature>
<protein>
    <recommendedName>
        <fullName evidence="9">rRNA adenine N(6)-methyltransferase</fullName>
        <ecNumber evidence="9">2.1.1.-</ecNumber>
    </recommendedName>
</protein>
<comment type="caution">
    <text evidence="12">The sequence shown here is derived from an EMBL/GenBank/DDBJ whole genome shotgun (WGS) entry which is preliminary data.</text>
</comment>
<evidence type="ECO:0000256" key="2">
    <source>
        <dbReference type="ARBA" id="ARBA00022552"/>
    </source>
</evidence>
<dbReference type="SMART" id="SM00650">
    <property type="entry name" value="rADc"/>
    <property type="match status" value="1"/>
</dbReference>
<evidence type="ECO:0000313" key="12">
    <source>
        <dbReference type="EMBL" id="KJR82865.1"/>
    </source>
</evidence>
<proteinExistence type="inferred from homology"/>
<keyword evidence="3 8" id="KW-0489">Methyltransferase</keyword>
<dbReference type="GO" id="GO:0052909">
    <property type="term" value="F:18S rRNA (adenine(1779)-N(6)/adenine(1780)-N(6))-dimethyltransferase activity"/>
    <property type="evidence" value="ECO:0007669"/>
    <property type="project" value="UniProtKB-EC"/>
</dbReference>
<gene>
    <name evidence="12" type="ORF">SPSK_04029</name>
</gene>
<dbReference type="InterPro" id="IPR020598">
    <property type="entry name" value="rRNA_Ade_methylase_Trfase_N"/>
</dbReference>
<evidence type="ECO:0000259" key="11">
    <source>
        <dbReference type="SMART" id="SM00650"/>
    </source>
</evidence>
<dbReference type="PANTHER" id="PTHR11727:SF7">
    <property type="entry name" value="DIMETHYLADENOSINE TRANSFERASE-RELATED"/>
    <property type="match status" value="1"/>
</dbReference>
<evidence type="ECO:0000313" key="13">
    <source>
        <dbReference type="Proteomes" id="UP000033710"/>
    </source>
</evidence>
<feature type="region of interest" description="Disordered" evidence="10">
    <location>
        <begin position="344"/>
        <end position="363"/>
    </location>
</feature>
<dbReference type="Gene3D" id="1.10.8.480">
    <property type="match status" value="1"/>
</dbReference>
<evidence type="ECO:0000256" key="4">
    <source>
        <dbReference type="ARBA" id="ARBA00022679"/>
    </source>
</evidence>
<feature type="binding site" evidence="8">
    <location>
        <position position="45"/>
    </location>
    <ligand>
        <name>S-adenosyl-L-methionine</name>
        <dbReference type="ChEBI" id="CHEBI:59789"/>
    </ligand>
</feature>
<name>A0A0F2M281_SPOSC</name>
<evidence type="ECO:0000256" key="6">
    <source>
        <dbReference type="ARBA" id="ARBA00022884"/>
    </source>
</evidence>
<evidence type="ECO:0000256" key="7">
    <source>
        <dbReference type="ARBA" id="ARBA00049478"/>
    </source>
</evidence>
<feature type="domain" description="Ribosomal RNA adenine methylase transferase N-terminal" evidence="11">
    <location>
        <begin position="50"/>
        <end position="236"/>
    </location>
</feature>
<dbReference type="PANTHER" id="PTHR11727">
    <property type="entry name" value="DIMETHYLADENOSINE TRANSFERASE"/>
    <property type="match status" value="1"/>
</dbReference>
<evidence type="ECO:0000256" key="9">
    <source>
        <dbReference type="RuleBase" id="RU362106"/>
    </source>
</evidence>
<comment type="function">
    <text evidence="1">Specifically dimethylates two adjacent adenosines in the loop of a conserved hairpin near the 3'-end of 18S rRNA in the 40S particle.</text>
</comment>
<feature type="region of interest" description="Disordered" evidence="10">
    <location>
        <begin position="1"/>
        <end position="31"/>
    </location>
</feature>
<evidence type="ECO:0000256" key="8">
    <source>
        <dbReference type="PROSITE-ProRule" id="PRU01026"/>
    </source>
</evidence>
<dbReference type="InterPro" id="IPR001737">
    <property type="entry name" value="KsgA/Erm"/>
</dbReference>
<dbReference type="AlphaFoldDB" id="A0A0F2M281"/>
<dbReference type="Proteomes" id="UP000033710">
    <property type="component" value="Unassembled WGS sequence"/>
</dbReference>
<feature type="binding site" evidence="8">
    <location>
        <position position="136"/>
    </location>
    <ligand>
        <name>S-adenosyl-L-methionine</name>
        <dbReference type="ChEBI" id="CHEBI:59789"/>
    </ligand>
</feature>
<sequence>MGKAKTPRKNGAASAASPYSRPTGKGSAQKNNVFKFNTNVGQHILKNPGVADAIVNKAELKPTDTVLEIGPGTGNITTRILEKARKCIASRNARSCAILCRFVHAVLTSDSSRARSSDGGRSGTPLQKKLEVLLGDAIKTEFPPFDVCISNTPYQISSPLVFKLLSMPNPPRTAVLMFQKEFAQRLVARPGDTLYCRLSVNAQFFARITHVLKVGKANFKPPPKVESAVVRITPRTGSEKPKFNFAEMDGMLRISFTRKNRTLRASFVSKEVLAMLARNYRVYASMNGIAVDDSLVEDAAADDDDGEDADMDVDDDADNDAQADEEDAFGGMDIDDNDEDLPTFFKEKPYVPPPKTPSKRKRTKVDELVRTKVLRVLEQLEMADRRSRQCDETDFLKLLDAMNSEGIHFS</sequence>
<dbReference type="GO" id="GO:0005730">
    <property type="term" value="C:nucleolus"/>
    <property type="evidence" value="ECO:0007669"/>
    <property type="project" value="TreeGrafter"/>
</dbReference>
<reference evidence="12 13" key="1">
    <citation type="journal article" date="2014" name="BMC Genomics">
        <title>Comparative genomics of the major fungal agents of human and animal Sporotrichosis: Sporothrix schenckii and Sporothrix brasiliensis.</title>
        <authorList>
            <person name="Teixeira M.M."/>
            <person name="de Almeida L.G."/>
            <person name="Kubitschek-Barreira P."/>
            <person name="Alves F.L."/>
            <person name="Kioshima E.S."/>
            <person name="Abadio A.K."/>
            <person name="Fernandes L."/>
            <person name="Derengowski L.S."/>
            <person name="Ferreira K.S."/>
            <person name="Souza R.C."/>
            <person name="Ruiz J.C."/>
            <person name="de Andrade N.C."/>
            <person name="Paes H.C."/>
            <person name="Nicola A.M."/>
            <person name="Albuquerque P."/>
            <person name="Gerber A.L."/>
            <person name="Martins V.P."/>
            <person name="Peconick L.D."/>
            <person name="Neto A.V."/>
            <person name="Chaucanez C.B."/>
            <person name="Silva P.A."/>
            <person name="Cunha O.L."/>
            <person name="de Oliveira F.F."/>
            <person name="dos Santos T.C."/>
            <person name="Barros A.L."/>
            <person name="Soares M.A."/>
            <person name="de Oliveira L.M."/>
            <person name="Marini M.M."/>
            <person name="Villalobos-Duno H."/>
            <person name="Cunha M.M."/>
            <person name="de Hoog S."/>
            <person name="da Silveira J.F."/>
            <person name="Henrissat B."/>
            <person name="Nino-Vega G.A."/>
            <person name="Cisalpino P.S."/>
            <person name="Mora-Montes H.M."/>
            <person name="Almeida S.R."/>
            <person name="Stajich J.E."/>
            <person name="Lopes-Bezerra L.M."/>
            <person name="Vasconcelos A.T."/>
            <person name="Felipe M.S."/>
        </authorList>
    </citation>
    <scope>NUCLEOTIDE SEQUENCE [LARGE SCALE GENOMIC DNA]</scope>
    <source>
        <strain evidence="12 13">1099-18</strain>
    </source>
</reference>
<feature type="binding site" evidence="8">
    <location>
        <position position="70"/>
    </location>
    <ligand>
        <name>S-adenosyl-L-methionine</name>
        <dbReference type="ChEBI" id="CHEBI:59789"/>
    </ligand>
</feature>
<dbReference type="EC" id="2.1.1.-" evidence="9"/>
<dbReference type="SUPFAM" id="SSF53335">
    <property type="entry name" value="S-adenosyl-L-methionine-dependent methyltransferases"/>
    <property type="match status" value="1"/>
</dbReference>
<feature type="region of interest" description="Disordered" evidence="10">
    <location>
        <begin position="301"/>
        <end position="333"/>
    </location>
</feature>
<accession>A0A0F2M281</accession>
<dbReference type="GeneID" id="27666119"/>
<feature type="binding site" evidence="8">
    <location>
        <position position="151"/>
    </location>
    <ligand>
        <name>S-adenosyl-L-methionine</name>
        <dbReference type="ChEBI" id="CHEBI:59789"/>
    </ligand>
</feature>
<dbReference type="VEuPathDB" id="FungiDB:SPSK_04029"/>
<keyword evidence="6 8" id="KW-0694">RNA-binding</keyword>
<comment type="similarity">
    <text evidence="8 9">Belongs to the class I-like SAM-binding methyltransferase superfamily. rRNA adenine N(6)-methyltransferase family.</text>
</comment>
<keyword evidence="4 8" id="KW-0808">Transferase</keyword>
<dbReference type="Gene3D" id="3.40.50.150">
    <property type="entry name" value="Vaccinia Virus protein VP39"/>
    <property type="match status" value="1"/>
</dbReference>
<comment type="catalytic activity">
    <reaction evidence="7">
        <text>adenosine(1779)/adenosine(1780) in 18S rRNA + 4 S-adenosyl-L-methionine = N(6)-dimethyladenosine(1779)/N(6)-dimethyladenosine(1780) in 18S rRNA + 4 S-adenosyl-L-homocysteine + 4 H(+)</text>
        <dbReference type="Rhea" id="RHEA:42780"/>
        <dbReference type="Rhea" id="RHEA-COMP:10234"/>
        <dbReference type="Rhea" id="RHEA-COMP:10236"/>
        <dbReference type="ChEBI" id="CHEBI:15378"/>
        <dbReference type="ChEBI" id="CHEBI:57856"/>
        <dbReference type="ChEBI" id="CHEBI:59789"/>
        <dbReference type="ChEBI" id="CHEBI:74411"/>
        <dbReference type="ChEBI" id="CHEBI:74493"/>
        <dbReference type="EC" id="2.1.1.183"/>
    </reaction>
</comment>
<keyword evidence="2 9" id="KW-0698">rRNA processing</keyword>
<reference evidence="12 13" key="2">
    <citation type="journal article" date="2015" name="Eukaryot. Cell">
        <title>Asexual propagation of a virulent clone complex in a human and feline outbreak of sporotrichosis.</title>
        <authorList>
            <person name="Teixeira Mde M."/>
            <person name="Rodrigues A.M."/>
            <person name="Tsui C.K."/>
            <person name="de Almeida L.G."/>
            <person name="Van Diepeningen A.D."/>
            <person name="van den Ende B.G."/>
            <person name="Fernandes G.F."/>
            <person name="Kano R."/>
            <person name="Hamelin R.C."/>
            <person name="Lopes-Bezerra L.M."/>
            <person name="Vasconcelos A.T."/>
            <person name="de Hoog S."/>
            <person name="de Camargo Z.P."/>
            <person name="Felipe M.S."/>
        </authorList>
    </citation>
    <scope>NUCLEOTIDE SEQUENCE [LARGE SCALE GENOMIC DNA]</scope>
    <source>
        <strain evidence="12 13">1099-18</strain>
    </source>
</reference>
<keyword evidence="5 8" id="KW-0949">S-adenosyl-L-methionine</keyword>